<evidence type="ECO:0000256" key="1">
    <source>
        <dbReference type="SAM" id="Phobius"/>
    </source>
</evidence>
<keyword evidence="4" id="KW-1185">Reference proteome</keyword>
<dbReference type="AlphaFoldDB" id="A0A398D5J7"/>
<protein>
    <submittedName>
        <fullName evidence="3">Uncharacterized protein</fullName>
    </submittedName>
</protein>
<keyword evidence="1" id="KW-0472">Membrane</keyword>
<comment type="caution">
    <text evidence="3">The sequence shown here is derived from an EMBL/GenBank/DDBJ whole genome shotgun (WGS) entry which is preliminary data.</text>
</comment>
<dbReference type="EMBL" id="QXIU01000225">
    <property type="protein sequence ID" value="RIE07617.1"/>
    <property type="molecule type" value="Genomic_DNA"/>
</dbReference>
<evidence type="ECO:0000313" key="5">
    <source>
        <dbReference type="Proteomes" id="UP000266489"/>
    </source>
</evidence>
<proteinExistence type="predicted"/>
<dbReference type="RefSeq" id="WP_119120484.1">
    <property type="nucleotide sequence ID" value="NZ_QXIT01000143.1"/>
</dbReference>
<feature type="transmembrane region" description="Helical" evidence="1">
    <location>
        <begin position="30"/>
        <end position="52"/>
    </location>
</feature>
<reference evidence="4 5" key="1">
    <citation type="submission" date="2018-09" db="EMBL/GenBank/DDBJ databases">
        <title>Discovery and Ecogenomic Context for Candidatus Cryosericales, a Global Caldiserica Order Active in Thawing Permafrost.</title>
        <authorList>
            <person name="Martinez M.A."/>
            <person name="Woodcroft B.J."/>
            <person name="Ignacio Espinoza J.C."/>
            <person name="Zayed A."/>
            <person name="Singleton C.M."/>
            <person name="Boyd J."/>
            <person name="Li Y.-F."/>
            <person name="Purvine S."/>
            <person name="Maughan H."/>
            <person name="Hodgkins S.B."/>
            <person name="Anderson D."/>
            <person name="Sederholm M."/>
            <person name="Temperton B."/>
            <person name="Saleska S.R."/>
            <person name="Tyson G.W."/>
            <person name="Rich V.I."/>
        </authorList>
    </citation>
    <scope>NUCLEOTIDE SEQUENCE [LARGE SCALE GENOMIC DNA]</scope>
    <source>
        <strain evidence="3 5">SMC5</strain>
        <strain evidence="2 4">SMC6</strain>
    </source>
</reference>
<dbReference type="Proteomes" id="UP000266489">
    <property type="component" value="Unassembled WGS sequence"/>
</dbReference>
<dbReference type="Proteomes" id="UP000266260">
    <property type="component" value="Unassembled WGS sequence"/>
</dbReference>
<name>A0A398D5J7_9BACT</name>
<feature type="transmembrane region" description="Helical" evidence="1">
    <location>
        <begin position="148"/>
        <end position="166"/>
    </location>
</feature>
<feature type="transmembrane region" description="Helical" evidence="1">
    <location>
        <begin position="64"/>
        <end position="84"/>
    </location>
</feature>
<dbReference type="EMBL" id="QXIT01000143">
    <property type="protein sequence ID" value="RIE06903.1"/>
    <property type="molecule type" value="Genomic_DNA"/>
</dbReference>
<organism evidence="3 5">
    <name type="scientific">Candidatus Cryosericum odellii</name>
    <dbReference type="NCBI Taxonomy" id="2290917"/>
    <lineage>
        <taxon>Bacteria</taxon>
        <taxon>Pseudomonadati</taxon>
        <taxon>Caldisericota/Cryosericota group</taxon>
        <taxon>Candidatus Cryosericota</taxon>
        <taxon>Candidatus Cryosericia</taxon>
        <taxon>Candidatus Cryosericales</taxon>
        <taxon>Candidatus Cryosericaceae</taxon>
        <taxon>Candidatus Cryosericum</taxon>
    </lineage>
</organism>
<feature type="transmembrane region" description="Helical" evidence="1">
    <location>
        <begin position="199"/>
        <end position="216"/>
    </location>
</feature>
<gene>
    <name evidence="3" type="ORF">SMC5_09260</name>
    <name evidence="2" type="ORF">SMC6_08115</name>
</gene>
<accession>A0A398D5J7</accession>
<sequence length="244" mass="26221">MKTTADTEIGAGLLESDDVKTRTSQRHIRGWLFVCAVARGVVSSAVLAIGASTVDLKSFDRGNIPQEAALLLLMALGFWSFLMITPRKGEPVVHSMPRLQATTVLSLLALLSMVAAGAFGVQAGGGAPSIGLYQPPAVLAQTARHLEWLWWGAAAGMVFMVVAVIAQPWSLHLRTSATVCILAAEASTLILFLCLHNTFAALGVILLHLTAANALWSTELWRDEPPDADSDHDERWLQHHQGNV</sequence>
<keyword evidence="1" id="KW-1133">Transmembrane helix</keyword>
<feature type="transmembrane region" description="Helical" evidence="1">
    <location>
        <begin position="104"/>
        <end position="128"/>
    </location>
</feature>
<keyword evidence="1" id="KW-0812">Transmembrane</keyword>
<accession>A0A398CWI6</accession>
<evidence type="ECO:0000313" key="2">
    <source>
        <dbReference type="EMBL" id="RIE06903.1"/>
    </source>
</evidence>
<evidence type="ECO:0000313" key="4">
    <source>
        <dbReference type="Proteomes" id="UP000266260"/>
    </source>
</evidence>
<evidence type="ECO:0000313" key="3">
    <source>
        <dbReference type="EMBL" id="RIE07617.1"/>
    </source>
</evidence>